<organism evidence="1 2">
    <name type="scientific">Flexivirga endophytica</name>
    <dbReference type="NCBI Taxonomy" id="1849103"/>
    <lineage>
        <taxon>Bacteria</taxon>
        <taxon>Bacillati</taxon>
        <taxon>Actinomycetota</taxon>
        <taxon>Actinomycetes</taxon>
        <taxon>Micrococcales</taxon>
        <taxon>Dermacoccaceae</taxon>
        <taxon>Flexivirga</taxon>
    </lineage>
</organism>
<accession>A0A916SUV7</accession>
<dbReference type="AlphaFoldDB" id="A0A916SUV7"/>
<gene>
    <name evidence="1" type="ORF">GCM10011492_05760</name>
</gene>
<dbReference type="RefSeq" id="WP_188835434.1">
    <property type="nucleotide sequence ID" value="NZ_BMHI01000001.1"/>
</dbReference>
<evidence type="ECO:0000313" key="2">
    <source>
        <dbReference type="Proteomes" id="UP000636793"/>
    </source>
</evidence>
<reference evidence="1" key="1">
    <citation type="journal article" date="2014" name="Int. J. Syst. Evol. Microbiol.">
        <title>Complete genome sequence of Corynebacterium casei LMG S-19264T (=DSM 44701T), isolated from a smear-ripened cheese.</title>
        <authorList>
            <consortium name="US DOE Joint Genome Institute (JGI-PGF)"/>
            <person name="Walter F."/>
            <person name="Albersmeier A."/>
            <person name="Kalinowski J."/>
            <person name="Ruckert C."/>
        </authorList>
    </citation>
    <scope>NUCLEOTIDE SEQUENCE</scope>
    <source>
        <strain evidence="1">CGMCC 1.15085</strain>
    </source>
</reference>
<dbReference type="Proteomes" id="UP000636793">
    <property type="component" value="Unassembled WGS sequence"/>
</dbReference>
<evidence type="ECO:0000313" key="1">
    <source>
        <dbReference type="EMBL" id="GGB18751.1"/>
    </source>
</evidence>
<proteinExistence type="predicted"/>
<keyword evidence="2" id="KW-1185">Reference proteome</keyword>
<protein>
    <submittedName>
        <fullName evidence="1">Uncharacterized protein</fullName>
    </submittedName>
</protein>
<reference evidence="1" key="2">
    <citation type="submission" date="2020-09" db="EMBL/GenBank/DDBJ databases">
        <authorList>
            <person name="Sun Q."/>
            <person name="Zhou Y."/>
        </authorList>
    </citation>
    <scope>NUCLEOTIDE SEQUENCE</scope>
    <source>
        <strain evidence="1">CGMCC 1.15085</strain>
    </source>
</reference>
<name>A0A916SUV7_9MICO</name>
<dbReference type="EMBL" id="BMHI01000001">
    <property type="protein sequence ID" value="GGB18751.1"/>
    <property type="molecule type" value="Genomic_DNA"/>
</dbReference>
<sequence length="118" mass="13203">MAFARRTRGVDADRCDDAWAGVVRPQHRELAAALYLASCDVDLDDALELAAQAKDPDRICALNGALIGASTGVTPWMEEQFAQHEFAWQIEVLVRDLFVVGLTSDEPVEEIRAWYPKW</sequence>
<comment type="caution">
    <text evidence="1">The sequence shown here is derived from an EMBL/GenBank/DDBJ whole genome shotgun (WGS) entry which is preliminary data.</text>
</comment>